<sequence length="48" mass="5281">MLSELAIGHAPVNRKAEELLEFTPIFLADLAETTADAVIQSVALMRRK</sequence>
<reference evidence="1 2" key="1">
    <citation type="submission" date="2017-11" db="EMBL/GenBank/DDBJ databases">
        <title>Complete genome of Rhizobium leguminosarum Norway, an ineffective micro-symbiont.</title>
        <authorList>
            <person name="Hoffrichter A."/>
            <person name="Liang J."/>
            <person name="Brachmann A."/>
            <person name="Marin M."/>
        </authorList>
    </citation>
    <scope>NUCLEOTIDE SEQUENCE [LARGE SCALE GENOMIC DNA]</scope>
    <source>
        <strain evidence="1 2">Norway</strain>
        <plasmid evidence="2">Plasmid prln3</plasmid>
    </source>
</reference>
<accession>A0A2K9ZG98</accession>
<evidence type="ECO:0000313" key="1">
    <source>
        <dbReference type="EMBL" id="AUW47275.1"/>
    </source>
</evidence>
<dbReference type="AlphaFoldDB" id="A0A2K9ZG98"/>
<name>A0A2K9ZG98_RHILE</name>
<protein>
    <submittedName>
        <fullName evidence="1">Uncharacterized protein</fullName>
    </submittedName>
</protein>
<keyword evidence="1" id="KW-0614">Plasmid</keyword>
<dbReference type="EMBL" id="CP025015">
    <property type="protein sequence ID" value="AUW47275.1"/>
    <property type="molecule type" value="Genomic_DNA"/>
</dbReference>
<gene>
    <name evidence="1" type="ORF">CUJ84_pRLN3000139</name>
</gene>
<proteinExistence type="predicted"/>
<evidence type="ECO:0000313" key="2">
    <source>
        <dbReference type="Proteomes" id="UP000238523"/>
    </source>
</evidence>
<geneLocation type="plasmid" evidence="2">
    <name>prln3</name>
</geneLocation>
<dbReference type="Proteomes" id="UP000238523">
    <property type="component" value="Plasmid pRLN3"/>
</dbReference>
<organism evidence="1 2">
    <name type="scientific">Rhizobium leguminosarum</name>
    <dbReference type="NCBI Taxonomy" id="384"/>
    <lineage>
        <taxon>Bacteria</taxon>
        <taxon>Pseudomonadati</taxon>
        <taxon>Pseudomonadota</taxon>
        <taxon>Alphaproteobacteria</taxon>
        <taxon>Hyphomicrobiales</taxon>
        <taxon>Rhizobiaceae</taxon>
        <taxon>Rhizobium/Agrobacterium group</taxon>
        <taxon>Rhizobium</taxon>
    </lineage>
</organism>